<dbReference type="SUPFAM" id="SSF46689">
    <property type="entry name" value="Homeodomain-like"/>
    <property type="match status" value="1"/>
</dbReference>
<dbReference type="InterPro" id="IPR036271">
    <property type="entry name" value="Tet_transcr_reg_TetR-rel_C_sf"/>
</dbReference>
<dbReference type="PANTHER" id="PTHR30055">
    <property type="entry name" value="HTH-TYPE TRANSCRIPTIONAL REGULATOR RUTR"/>
    <property type="match status" value="1"/>
</dbReference>
<keyword evidence="7" id="KW-1185">Reference proteome</keyword>
<dbReference type="PANTHER" id="PTHR30055:SF234">
    <property type="entry name" value="HTH-TYPE TRANSCRIPTIONAL REGULATOR BETI"/>
    <property type="match status" value="1"/>
</dbReference>
<evidence type="ECO:0000313" key="7">
    <source>
        <dbReference type="Proteomes" id="UP001271792"/>
    </source>
</evidence>
<dbReference type="EMBL" id="JAXAVV010000006">
    <property type="protein sequence ID" value="MDX8050690.1"/>
    <property type="molecule type" value="Genomic_DNA"/>
</dbReference>
<dbReference type="InterPro" id="IPR050109">
    <property type="entry name" value="HTH-type_TetR-like_transc_reg"/>
</dbReference>
<keyword evidence="3" id="KW-0804">Transcription</keyword>
<protein>
    <submittedName>
        <fullName evidence="6">TetR/AcrR family transcriptional regulator</fullName>
    </submittedName>
</protein>
<reference evidence="6 7" key="2">
    <citation type="submission" date="2023-11" db="EMBL/GenBank/DDBJ databases">
        <authorList>
            <person name="Lara A.C."/>
            <person name="Chronakova A."/>
        </authorList>
    </citation>
    <scope>NUCLEOTIDE SEQUENCE [LARGE SCALE GENOMIC DNA]</scope>
    <source>
        <strain evidence="6 7">BCCO 10_0798</strain>
    </source>
</reference>
<gene>
    <name evidence="6" type="ORF">SK571_14970</name>
</gene>
<evidence type="ECO:0000256" key="1">
    <source>
        <dbReference type="ARBA" id="ARBA00023015"/>
    </source>
</evidence>
<dbReference type="PROSITE" id="PS50977">
    <property type="entry name" value="HTH_TETR_2"/>
    <property type="match status" value="1"/>
</dbReference>
<dbReference type="InterPro" id="IPR009057">
    <property type="entry name" value="Homeodomain-like_sf"/>
</dbReference>
<organism evidence="6 7">
    <name type="scientific">Lentzea kristufekii</name>
    <dbReference type="NCBI Taxonomy" id="3095430"/>
    <lineage>
        <taxon>Bacteria</taxon>
        <taxon>Bacillati</taxon>
        <taxon>Actinomycetota</taxon>
        <taxon>Actinomycetes</taxon>
        <taxon>Pseudonocardiales</taxon>
        <taxon>Pseudonocardiaceae</taxon>
        <taxon>Lentzea</taxon>
    </lineage>
</organism>
<evidence type="ECO:0000313" key="6">
    <source>
        <dbReference type="EMBL" id="MDX8050690.1"/>
    </source>
</evidence>
<dbReference type="RefSeq" id="WP_319984661.1">
    <property type="nucleotide sequence ID" value="NZ_JAXAVV010000006.1"/>
</dbReference>
<evidence type="ECO:0000256" key="4">
    <source>
        <dbReference type="PROSITE-ProRule" id="PRU00335"/>
    </source>
</evidence>
<feature type="DNA-binding region" description="H-T-H motif" evidence="4">
    <location>
        <begin position="37"/>
        <end position="56"/>
    </location>
</feature>
<accession>A0ABU4TQX1</accession>
<keyword evidence="1" id="KW-0805">Transcription regulation</keyword>
<keyword evidence="2 4" id="KW-0238">DNA-binding</keyword>
<dbReference type="Proteomes" id="UP001271792">
    <property type="component" value="Unassembled WGS sequence"/>
</dbReference>
<dbReference type="SUPFAM" id="SSF48498">
    <property type="entry name" value="Tetracyclin repressor-like, C-terminal domain"/>
    <property type="match status" value="1"/>
</dbReference>
<evidence type="ECO:0000256" key="3">
    <source>
        <dbReference type="ARBA" id="ARBA00023163"/>
    </source>
</evidence>
<proteinExistence type="predicted"/>
<dbReference type="Gene3D" id="1.10.357.10">
    <property type="entry name" value="Tetracycline Repressor, domain 2"/>
    <property type="match status" value="1"/>
</dbReference>
<sequence length="216" mass="23358">MPRIRAATIEEHHEMVWADLTEAVRRLLLERDYDSITMGHIATEAGLARNTLYNYAADKKTLVLELARRASRPLAEQVAAIAARSREPAAQRLREIIEVILSGSTNHAMRLMFLPSAGPMVADLPDGQANPFTVLVVEVEKVVREGVTAGEFHGVDDVQLTVELLSGAMRAGCDRISRDPASLAATVRAAQRITLASIGIDTGIDAAAGITTHDKN</sequence>
<reference evidence="6 7" key="1">
    <citation type="submission" date="2023-11" db="EMBL/GenBank/DDBJ databases">
        <title>Lentzea sokolovensis, sp. nov., Lentzea kristufkii, sp. nov., and Lentzea miocenensis, sp. nov., rare actinobacteria from Sokolov Coal Basin, Miocene lacustrine sediment, Czech Republic.</title>
        <authorList>
            <person name="Lara A."/>
            <person name="Kotroba L."/>
            <person name="Nouioui I."/>
            <person name="Neumann-Schaal M."/>
            <person name="Mast Y."/>
            <person name="Chronakova A."/>
        </authorList>
    </citation>
    <scope>NUCLEOTIDE SEQUENCE [LARGE SCALE GENOMIC DNA]</scope>
    <source>
        <strain evidence="6 7">BCCO 10_0798</strain>
    </source>
</reference>
<feature type="domain" description="HTH tetR-type" evidence="5">
    <location>
        <begin position="14"/>
        <end position="74"/>
    </location>
</feature>
<dbReference type="Pfam" id="PF00440">
    <property type="entry name" value="TetR_N"/>
    <property type="match status" value="1"/>
</dbReference>
<dbReference type="InterPro" id="IPR001647">
    <property type="entry name" value="HTH_TetR"/>
</dbReference>
<evidence type="ECO:0000259" key="5">
    <source>
        <dbReference type="PROSITE" id="PS50977"/>
    </source>
</evidence>
<evidence type="ECO:0000256" key="2">
    <source>
        <dbReference type="ARBA" id="ARBA00023125"/>
    </source>
</evidence>
<name>A0ABU4TQX1_9PSEU</name>
<comment type="caution">
    <text evidence="6">The sequence shown here is derived from an EMBL/GenBank/DDBJ whole genome shotgun (WGS) entry which is preliminary data.</text>
</comment>